<organism evidence="1">
    <name type="scientific">marine sediment metagenome</name>
    <dbReference type="NCBI Taxonomy" id="412755"/>
    <lineage>
        <taxon>unclassified sequences</taxon>
        <taxon>metagenomes</taxon>
        <taxon>ecological metagenomes</taxon>
    </lineage>
</organism>
<dbReference type="EMBL" id="LAZR01014881">
    <property type="protein sequence ID" value="KKM15547.1"/>
    <property type="molecule type" value="Genomic_DNA"/>
</dbReference>
<name>A0A0F9HKB1_9ZZZZ</name>
<protein>
    <submittedName>
        <fullName evidence="1">Uncharacterized protein</fullName>
    </submittedName>
</protein>
<comment type="caution">
    <text evidence="1">The sequence shown here is derived from an EMBL/GenBank/DDBJ whole genome shotgun (WGS) entry which is preliminary data.</text>
</comment>
<sequence>MEKMIVEKMILKLGNIHNHYCYLKHKCDDDGTFGMATGLAMFGQFMNRQYEDNKN</sequence>
<dbReference type="AlphaFoldDB" id="A0A0F9HKB1"/>
<reference evidence="1" key="1">
    <citation type="journal article" date="2015" name="Nature">
        <title>Complex archaea that bridge the gap between prokaryotes and eukaryotes.</title>
        <authorList>
            <person name="Spang A."/>
            <person name="Saw J.H."/>
            <person name="Jorgensen S.L."/>
            <person name="Zaremba-Niedzwiedzka K."/>
            <person name="Martijn J."/>
            <person name="Lind A.E."/>
            <person name="van Eijk R."/>
            <person name="Schleper C."/>
            <person name="Guy L."/>
            <person name="Ettema T.J."/>
        </authorList>
    </citation>
    <scope>NUCLEOTIDE SEQUENCE</scope>
</reference>
<evidence type="ECO:0000313" key="1">
    <source>
        <dbReference type="EMBL" id="KKM15547.1"/>
    </source>
</evidence>
<proteinExistence type="predicted"/>
<accession>A0A0F9HKB1</accession>
<gene>
    <name evidence="1" type="ORF">LCGC14_1694980</name>
</gene>